<keyword evidence="1" id="KW-0862">Zinc</keyword>
<evidence type="ECO:0000313" key="3">
    <source>
        <dbReference type="Proteomes" id="UP000046393"/>
    </source>
</evidence>
<dbReference type="Proteomes" id="UP000046393">
    <property type="component" value="Unplaced"/>
</dbReference>
<sequence>MAAMDTLILNTGHSQLEEQLKIAAVVCGVSESSTNLESVDVEDCAADLSVEDVHDGHIRESSATASSPDHDISVESPLLSKHRFLGDEIVKTLEEISKQQAAQLAASTNGTNHPVQSGNYRSELKRPDLKGTFRCSICQKIFCHSSSLSRHRMQAHFKSYTCTLCRKEITRRRKIVVEEAKSNDFEQKFVLMLSVFECVETRKWKQH</sequence>
<dbReference type="Gene3D" id="3.30.160.60">
    <property type="entry name" value="Classic Zinc Finger"/>
    <property type="match status" value="1"/>
</dbReference>
<organism evidence="3 4">
    <name type="scientific">Syphacia muris</name>
    <dbReference type="NCBI Taxonomy" id="451379"/>
    <lineage>
        <taxon>Eukaryota</taxon>
        <taxon>Metazoa</taxon>
        <taxon>Ecdysozoa</taxon>
        <taxon>Nematoda</taxon>
        <taxon>Chromadorea</taxon>
        <taxon>Rhabditida</taxon>
        <taxon>Spirurina</taxon>
        <taxon>Oxyuridomorpha</taxon>
        <taxon>Oxyuroidea</taxon>
        <taxon>Oxyuridae</taxon>
        <taxon>Syphacia</taxon>
    </lineage>
</organism>
<dbReference type="PROSITE" id="PS50157">
    <property type="entry name" value="ZINC_FINGER_C2H2_2"/>
    <property type="match status" value="1"/>
</dbReference>
<keyword evidence="1" id="KW-0863">Zinc-finger</keyword>
<accession>A0A0N5AQ49</accession>
<protein>
    <submittedName>
        <fullName evidence="4">C2H2-type domain-containing protein</fullName>
    </submittedName>
</protein>
<dbReference type="WBParaSite" id="SMUV_0000679801-mRNA-1">
    <property type="protein sequence ID" value="SMUV_0000679801-mRNA-1"/>
    <property type="gene ID" value="SMUV_0000679801"/>
</dbReference>
<dbReference type="PROSITE" id="PS00028">
    <property type="entry name" value="ZINC_FINGER_C2H2_1"/>
    <property type="match status" value="1"/>
</dbReference>
<name>A0A0N5AQ49_9BILA</name>
<dbReference type="SUPFAM" id="SSF57667">
    <property type="entry name" value="beta-beta-alpha zinc fingers"/>
    <property type="match status" value="1"/>
</dbReference>
<dbReference type="InterPro" id="IPR036236">
    <property type="entry name" value="Znf_C2H2_sf"/>
</dbReference>
<evidence type="ECO:0000313" key="4">
    <source>
        <dbReference type="WBParaSite" id="SMUV_0000679801-mRNA-1"/>
    </source>
</evidence>
<dbReference type="GO" id="GO:0008270">
    <property type="term" value="F:zinc ion binding"/>
    <property type="evidence" value="ECO:0007669"/>
    <property type="project" value="UniProtKB-KW"/>
</dbReference>
<keyword evidence="3" id="KW-1185">Reference proteome</keyword>
<feature type="domain" description="C2H2-type" evidence="2">
    <location>
        <begin position="133"/>
        <end position="161"/>
    </location>
</feature>
<proteinExistence type="predicted"/>
<dbReference type="AlphaFoldDB" id="A0A0N5AQ49"/>
<keyword evidence="1" id="KW-0479">Metal-binding</keyword>
<dbReference type="STRING" id="451379.A0A0N5AQ49"/>
<evidence type="ECO:0000256" key="1">
    <source>
        <dbReference type="PROSITE-ProRule" id="PRU00042"/>
    </source>
</evidence>
<reference evidence="4" key="1">
    <citation type="submission" date="2017-02" db="UniProtKB">
        <authorList>
            <consortium name="WormBaseParasite"/>
        </authorList>
    </citation>
    <scope>IDENTIFICATION</scope>
</reference>
<dbReference type="InterPro" id="IPR013087">
    <property type="entry name" value="Znf_C2H2_type"/>
</dbReference>
<evidence type="ECO:0000259" key="2">
    <source>
        <dbReference type="PROSITE" id="PS50157"/>
    </source>
</evidence>